<proteinExistence type="inferred from homology"/>
<dbReference type="PANTHER" id="PTHR13946">
    <property type="entry name" value="DNA-DIRECTED RNA POLYMERASE I,II,III"/>
    <property type="match status" value="1"/>
</dbReference>
<keyword evidence="2" id="KW-0240">DNA-directed RNA polymerase</keyword>
<dbReference type="SUPFAM" id="SSF55257">
    <property type="entry name" value="RBP11-like subunits of RNA polymerase"/>
    <property type="match status" value="1"/>
</dbReference>
<dbReference type="GO" id="GO:0003677">
    <property type="term" value="F:DNA binding"/>
    <property type="evidence" value="ECO:0007669"/>
    <property type="project" value="InterPro"/>
</dbReference>
<dbReference type="EMBL" id="CAUJNA010003345">
    <property type="protein sequence ID" value="CAJ1399715.1"/>
    <property type="molecule type" value="Genomic_DNA"/>
</dbReference>
<evidence type="ECO:0000256" key="4">
    <source>
        <dbReference type="ARBA" id="ARBA00023242"/>
    </source>
</evidence>
<keyword evidence="3" id="KW-0804">Transcription</keyword>
<dbReference type="PROSITE" id="PS01154">
    <property type="entry name" value="RNA_POL_L_13KD"/>
    <property type="match status" value="1"/>
</dbReference>
<organism evidence="7 8">
    <name type="scientific">Effrenium voratum</name>
    <dbReference type="NCBI Taxonomy" id="2562239"/>
    <lineage>
        <taxon>Eukaryota</taxon>
        <taxon>Sar</taxon>
        <taxon>Alveolata</taxon>
        <taxon>Dinophyceae</taxon>
        <taxon>Suessiales</taxon>
        <taxon>Symbiodiniaceae</taxon>
        <taxon>Effrenium</taxon>
    </lineage>
</organism>
<dbReference type="HAMAP" id="MF_00261">
    <property type="entry name" value="RNApol_arch_Rpo11"/>
    <property type="match status" value="1"/>
</dbReference>
<dbReference type="InterPro" id="IPR008193">
    <property type="entry name" value="RNA_pol_Rpb11_13-16kDa_CS"/>
</dbReference>
<evidence type="ECO:0000259" key="6">
    <source>
        <dbReference type="Pfam" id="PF13656"/>
    </source>
</evidence>
<reference evidence="7" key="1">
    <citation type="submission" date="2023-08" db="EMBL/GenBank/DDBJ databases">
        <authorList>
            <person name="Chen Y."/>
            <person name="Shah S."/>
            <person name="Dougan E. K."/>
            <person name="Thang M."/>
            <person name="Chan C."/>
        </authorList>
    </citation>
    <scope>NUCLEOTIDE SEQUENCE</scope>
</reference>
<keyword evidence="4" id="KW-0539">Nucleus</keyword>
<sequence>MATPGQLQMYNKLEVSEMFGLDHRAEGPDGKIRRVHVIPDEKVSNAVIFHIWLEDHTLGNLLRMELMRNEAVLFAGYKVPHPLNHMIELRLQTTPASTPQEALRCAVTNLRSECKSMLEQFDEGCHKLGGTGMALENVEPQSLEPLESDLGYSMSDDQGARFQEQLEAFEQRHATYSPEYLPTSPGR</sequence>
<evidence type="ECO:0000256" key="5">
    <source>
        <dbReference type="ARBA" id="ARBA00025751"/>
    </source>
</evidence>
<evidence type="ECO:0000256" key="3">
    <source>
        <dbReference type="ARBA" id="ARBA00023163"/>
    </source>
</evidence>
<evidence type="ECO:0000313" key="7">
    <source>
        <dbReference type="EMBL" id="CAJ1399715.1"/>
    </source>
</evidence>
<dbReference type="Pfam" id="PF13656">
    <property type="entry name" value="RNA_pol_L_2"/>
    <property type="match status" value="1"/>
</dbReference>
<gene>
    <name evidence="7" type="ORF">EVOR1521_LOCUS23205</name>
</gene>
<evidence type="ECO:0000256" key="2">
    <source>
        <dbReference type="ARBA" id="ARBA00022478"/>
    </source>
</evidence>
<dbReference type="AlphaFoldDB" id="A0AA36J500"/>
<dbReference type="GO" id="GO:0006366">
    <property type="term" value="P:transcription by RNA polymerase II"/>
    <property type="evidence" value="ECO:0007669"/>
    <property type="project" value="InterPro"/>
</dbReference>
<accession>A0AA36J500</accession>
<dbReference type="GO" id="GO:0003899">
    <property type="term" value="F:DNA-directed RNA polymerase activity"/>
    <property type="evidence" value="ECO:0007669"/>
    <property type="project" value="InterPro"/>
</dbReference>
<dbReference type="GO" id="GO:0046983">
    <property type="term" value="F:protein dimerization activity"/>
    <property type="evidence" value="ECO:0007669"/>
    <property type="project" value="InterPro"/>
</dbReference>
<evidence type="ECO:0000256" key="1">
    <source>
        <dbReference type="ARBA" id="ARBA00004123"/>
    </source>
</evidence>
<dbReference type="Gene3D" id="3.30.1360.10">
    <property type="entry name" value="RNA polymerase, RBP11-like subunit"/>
    <property type="match status" value="1"/>
</dbReference>
<keyword evidence="8" id="KW-1185">Reference proteome</keyword>
<comment type="subcellular location">
    <subcellularLocation>
        <location evidence="1">Nucleus</location>
    </subcellularLocation>
</comment>
<feature type="domain" description="DNA-directed RNA polymerase RBP11-like dimerisation" evidence="6">
    <location>
        <begin position="47"/>
        <end position="119"/>
    </location>
</feature>
<protein>
    <recommendedName>
        <fullName evidence="6">DNA-directed RNA polymerase RBP11-like dimerisation domain-containing protein</fullName>
    </recommendedName>
</protein>
<comment type="caution">
    <text evidence="7">The sequence shown here is derived from an EMBL/GenBank/DDBJ whole genome shotgun (WGS) entry which is preliminary data.</text>
</comment>
<dbReference type="PANTHER" id="PTHR13946:SF16">
    <property type="entry name" value="DNA-DIRECTED RNA POLYMERASE II SUBUNIT RPB11"/>
    <property type="match status" value="1"/>
</dbReference>
<dbReference type="InterPro" id="IPR036603">
    <property type="entry name" value="RBP11-like"/>
</dbReference>
<evidence type="ECO:0000313" key="8">
    <source>
        <dbReference type="Proteomes" id="UP001178507"/>
    </source>
</evidence>
<dbReference type="GO" id="GO:0005665">
    <property type="term" value="C:RNA polymerase II, core complex"/>
    <property type="evidence" value="ECO:0007669"/>
    <property type="project" value="InterPro"/>
</dbReference>
<dbReference type="InterPro" id="IPR009025">
    <property type="entry name" value="RBP11-like_dimer"/>
</dbReference>
<dbReference type="InterPro" id="IPR022905">
    <property type="entry name" value="Rpo11-like"/>
</dbReference>
<name>A0AA36J500_9DINO</name>
<dbReference type="InterPro" id="IPR037685">
    <property type="entry name" value="RBP11"/>
</dbReference>
<comment type="similarity">
    <text evidence="5">Belongs to the archaeal Rpo11/eukaryotic RPB11/RPC19 RNA polymerase subunit family.</text>
</comment>
<dbReference type="Proteomes" id="UP001178507">
    <property type="component" value="Unassembled WGS sequence"/>
</dbReference>
<dbReference type="CDD" id="cd06926">
    <property type="entry name" value="RNAP_II_RPB11"/>
    <property type="match status" value="1"/>
</dbReference>